<accession>A0A9D7XE43</accession>
<feature type="chain" id="PRO_5038629381" evidence="1">
    <location>
        <begin position="38"/>
        <end position="340"/>
    </location>
</feature>
<proteinExistence type="predicted"/>
<dbReference type="Proteomes" id="UP000808349">
    <property type="component" value="Unassembled WGS sequence"/>
</dbReference>
<comment type="caution">
    <text evidence="2">The sequence shown here is derived from an EMBL/GenBank/DDBJ whole genome shotgun (WGS) entry which is preliminary data.</text>
</comment>
<dbReference type="Gene3D" id="2.160.20.10">
    <property type="entry name" value="Single-stranded right-handed beta-helix, Pectin lyase-like"/>
    <property type="match status" value="1"/>
</dbReference>
<name>A0A9D7XE43_9BACT</name>
<reference evidence="2 3" key="1">
    <citation type="submission" date="2020-10" db="EMBL/GenBank/DDBJ databases">
        <title>Connecting structure to function with the recovery of over 1000 high-quality activated sludge metagenome-assembled genomes encoding full-length rRNA genes using long-read sequencing.</title>
        <authorList>
            <person name="Singleton C.M."/>
            <person name="Petriglieri F."/>
            <person name="Kristensen J.M."/>
            <person name="Kirkegaard R.H."/>
            <person name="Michaelsen T.Y."/>
            <person name="Andersen M.H."/>
            <person name="Karst S.M."/>
            <person name="Dueholm M.S."/>
            <person name="Nielsen P.H."/>
            <person name="Albertsen M."/>
        </authorList>
    </citation>
    <scope>NUCLEOTIDE SEQUENCE [LARGE SCALE GENOMIC DNA]</scope>
    <source>
        <strain evidence="2">Ribe_18-Q3-R11-54_BAT3C.373</strain>
    </source>
</reference>
<gene>
    <name evidence="2" type="ORF">IPO85_07560</name>
</gene>
<organism evidence="2 3">
    <name type="scientific">Candidatus Defluviibacterium haderslevense</name>
    <dbReference type="NCBI Taxonomy" id="2981993"/>
    <lineage>
        <taxon>Bacteria</taxon>
        <taxon>Pseudomonadati</taxon>
        <taxon>Bacteroidota</taxon>
        <taxon>Saprospiria</taxon>
        <taxon>Saprospirales</taxon>
        <taxon>Saprospiraceae</taxon>
        <taxon>Candidatus Defluviibacterium</taxon>
    </lineage>
</organism>
<keyword evidence="1" id="KW-0732">Signal</keyword>
<dbReference type="AlphaFoldDB" id="A0A9D7XE43"/>
<sequence length="340" mass="37233">MIKKIIAPRTRFYNSIKHFKFFMVFTLLFSSVLTVNAQLCSCTIQEVQQNTVTPCNVTIGKTVTVSTTFEIRNAINQANSSGGNMTILIADGSYQIASSTSYPYITGNNIVIKSLSGKRDQVILSGGGMKPTSSTENVLGIAGNHITIADLTIQDCGNHGIQVSGHHLFVHNVHFKNTYEQMLKGATDANRIDSAIVQCSLFEYPNGIGPNYYIGGLDIHKGTNWTVRDNMFKNIKSPSGSVAEHAIHFWNQSSDNLIERNVIINCDRGIGFGLGNSPSQGGIIRNNMIYNDGLGVFSDVGIGLENSPILKSITIQSSWLIKMPLNIDLLEQQMLILEII</sequence>
<evidence type="ECO:0000313" key="2">
    <source>
        <dbReference type="EMBL" id="MBK9717355.1"/>
    </source>
</evidence>
<protein>
    <submittedName>
        <fullName evidence="2">Right-handed parallel beta-helix repeat-containing protein</fullName>
    </submittedName>
</protein>
<dbReference type="SUPFAM" id="SSF51126">
    <property type="entry name" value="Pectin lyase-like"/>
    <property type="match status" value="1"/>
</dbReference>
<feature type="signal peptide" evidence="1">
    <location>
        <begin position="1"/>
        <end position="37"/>
    </location>
</feature>
<dbReference type="InterPro" id="IPR011050">
    <property type="entry name" value="Pectin_lyase_fold/virulence"/>
</dbReference>
<dbReference type="EMBL" id="JADKFW010000004">
    <property type="protein sequence ID" value="MBK9717355.1"/>
    <property type="molecule type" value="Genomic_DNA"/>
</dbReference>
<dbReference type="InterPro" id="IPR012334">
    <property type="entry name" value="Pectin_lyas_fold"/>
</dbReference>
<evidence type="ECO:0000256" key="1">
    <source>
        <dbReference type="SAM" id="SignalP"/>
    </source>
</evidence>
<dbReference type="SMART" id="SM00710">
    <property type="entry name" value="PbH1"/>
    <property type="match status" value="4"/>
</dbReference>
<dbReference type="InterPro" id="IPR006626">
    <property type="entry name" value="PbH1"/>
</dbReference>
<evidence type="ECO:0000313" key="3">
    <source>
        <dbReference type="Proteomes" id="UP000808349"/>
    </source>
</evidence>